<protein>
    <recommendedName>
        <fullName evidence="1">pyridoxal kinase</fullName>
        <ecNumber evidence="1">2.7.1.35</ecNumber>
    </recommendedName>
</protein>
<dbReference type="InterPro" id="IPR004625">
    <property type="entry name" value="PyrdxlKinase"/>
</dbReference>
<evidence type="ECO:0000256" key="1">
    <source>
        <dbReference type="ARBA" id="ARBA00012104"/>
    </source>
</evidence>
<proteinExistence type="predicted"/>
<evidence type="ECO:0000256" key="2">
    <source>
        <dbReference type="ARBA" id="ARBA00022679"/>
    </source>
</evidence>
<dbReference type="Pfam" id="PF08543">
    <property type="entry name" value="Phos_pyr_kin"/>
    <property type="match status" value="1"/>
</dbReference>
<dbReference type="InterPro" id="IPR013749">
    <property type="entry name" value="PM/HMP-P_kinase-1"/>
</dbReference>
<evidence type="ECO:0000256" key="5">
    <source>
        <dbReference type="ARBA" id="ARBA00022840"/>
    </source>
</evidence>
<dbReference type="EC" id="2.7.1.35" evidence="1"/>
<dbReference type="SUPFAM" id="SSF53613">
    <property type="entry name" value="Ribokinase-like"/>
    <property type="match status" value="1"/>
</dbReference>
<dbReference type="GO" id="GO:0005829">
    <property type="term" value="C:cytosol"/>
    <property type="evidence" value="ECO:0007669"/>
    <property type="project" value="TreeGrafter"/>
</dbReference>
<dbReference type="GO" id="GO:0009443">
    <property type="term" value="P:pyridoxal 5'-phosphate salvage"/>
    <property type="evidence" value="ECO:0007669"/>
    <property type="project" value="InterPro"/>
</dbReference>
<dbReference type="EMBL" id="AEUX02000006">
    <property type="protein sequence ID" value="EHI69769.1"/>
    <property type="molecule type" value="Genomic_DNA"/>
</dbReference>
<dbReference type="AlphaFoldDB" id="G5K300"/>
<sequence length="280" mass="31298">MANDIVGIGKVAQSASIPILSTCLIQQAILPTCLLSRHTGANNRPYIQSFSKGLDAFLQDWQSNPKPNYDGFFAGYLFEATDADTILAFLAKEKLPFVLDPIMADKGQLYSHLGTEHLDAMTKLAKRAQLVLPNLSEACLLSNQAFPGNEYTKAEIKELMKGISQLGPEHVIVTGLSFDDQSIGVAYYNSHRQEISYHMRPKLPYHFFGTGDIFSAIMTAGFFYDFPMEQVIEISLDFLYQSLQETLKLSQDLTFGICFEPFLTDLGLSFKKLLEETHDV</sequence>
<organism evidence="7 8">
    <name type="scientific">Streptococcus ictaluri 707-05</name>
    <dbReference type="NCBI Taxonomy" id="764299"/>
    <lineage>
        <taxon>Bacteria</taxon>
        <taxon>Bacillati</taxon>
        <taxon>Bacillota</taxon>
        <taxon>Bacilli</taxon>
        <taxon>Lactobacillales</taxon>
        <taxon>Streptococcaceae</taxon>
        <taxon>Streptococcus</taxon>
    </lineage>
</organism>
<evidence type="ECO:0000313" key="7">
    <source>
        <dbReference type="EMBL" id="EHI69769.1"/>
    </source>
</evidence>
<dbReference type="GO" id="GO:0008478">
    <property type="term" value="F:pyridoxal kinase activity"/>
    <property type="evidence" value="ECO:0007669"/>
    <property type="project" value="UniProtKB-EC"/>
</dbReference>
<name>G5K300_9STRE</name>
<keyword evidence="3" id="KW-0547">Nucleotide-binding</keyword>
<feature type="domain" description="Pyridoxamine kinase/Phosphomethylpyrimidine kinase" evidence="6">
    <location>
        <begin position="75"/>
        <end position="251"/>
    </location>
</feature>
<evidence type="ECO:0000256" key="3">
    <source>
        <dbReference type="ARBA" id="ARBA00022741"/>
    </source>
</evidence>
<dbReference type="Gene3D" id="3.40.1190.20">
    <property type="match status" value="1"/>
</dbReference>
<dbReference type="GO" id="GO:0005524">
    <property type="term" value="F:ATP binding"/>
    <property type="evidence" value="ECO:0007669"/>
    <property type="project" value="UniProtKB-KW"/>
</dbReference>
<dbReference type="eggNOG" id="COG2240">
    <property type="taxonomic scope" value="Bacteria"/>
</dbReference>
<gene>
    <name evidence="7" type="ORF">STRIC_1168</name>
</gene>
<evidence type="ECO:0000256" key="4">
    <source>
        <dbReference type="ARBA" id="ARBA00022777"/>
    </source>
</evidence>
<comment type="caution">
    <text evidence="7">The sequence shown here is derived from an EMBL/GenBank/DDBJ whole genome shotgun (WGS) entry which is preliminary data.</text>
</comment>
<reference evidence="7 8" key="1">
    <citation type="journal article" date="2014" name="Int. J. Syst. Evol. Microbiol.">
        <title>Phylogenomics and the dynamic genome evolution of the genus Streptococcus.</title>
        <authorList>
            <consortium name="The Broad Institute Genome Sequencing Platform"/>
            <person name="Richards V.P."/>
            <person name="Palmer S.R."/>
            <person name="Pavinski Bitar P.D."/>
            <person name="Qin X."/>
            <person name="Weinstock G.M."/>
            <person name="Highlander S.K."/>
            <person name="Town C.D."/>
            <person name="Burne R.A."/>
            <person name="Stanhope M.J."/>
        </authorList>
    </citation>
    <scope>NUCLEOTIDE SEQUENCE [LARGE SCALE GENOMIC DNA]</scope>
    <source>
        <strain evidence="7 8">707-05</strain>
    </source>
</reference>
<keyword evidence="5" id="KW-0067">ATP-binding</keyword>
<keyword evidence="4 7" id="KW-0418">Kinase</keyword>
<dbReference type="PANTHER" id="PTHR10534:SF2">
    <property type="entry name" value="PYRIDOXAL KINASE"/>
    <property type="match status" value="1"/>
</dbReference>
<evidence type="ECO:0000259" key="6">
    <source>
        <dbReference type="Pfam" id="PF08543"/>
    </source>
</evidence>
<dbReference type="InterPro" id="IPR029056">
    <property type="entry name" value="Ribokinase-like"/>
</dbReference>
<dbReference type="NCBIfam" id="NF005491">
    <property type="entry name" value="PRK07105.1"/>
    <property type="match status" value="1"/>
</dbReference>
<keyword evidence="2 7" id="KW-0808">Transferase</keyword>
<dbReference type="STRING" id="764299.STRIC_1168"/>
<evidence type="ECO:0000313" key="8">
    <source>
        <dbReference type="Proteomes" id="UP000003330"/>
    </source>
</evidence>
<accession>G5K300</accession>
<dbReference type="Proteomes" id="UP000003330">
    <property type="component" value="Unassembled WGS sequence"/>
</dbReference>
<dbReference type="PANTHER" id="PTHR10534">
    <property type="entry name" value="PYRIDOXAL KINASE"/>
    <property type="match status" value="1"/>
</dbReference>
<keyword evidence="8" id="KW-1185">Reference proteome</keyword>